<dbReference type="eggNOG" id="ENOG5033XRI">
    <property type="taxonomic scope" value="Bacteria"/>
</dbReference>
<sequence>MTENDPSAPLLQNVDLRTDPLAATYIKREIVQVQFAVDSGELTSREGPNRYAAGDAIITGATGDRWSVSRARFEARYQALAPTSMGQNGAYINQPIPVLARQMPAPFRMARSAGGDLLRGNPGDWLLQYAPGDYGVVEQGRFAQVYRKVAPP</sequence>
<dbReference type="KEGG" id="tin:Tint_2365"/>
<evidence type="ECO:0000313" key="1">
    <source>
        <dbReference type="EMBL" id="ADG31714.1"/>
    </source>
</evidence>
<dbReference type="InterPro" id="IPR025688">
    <property type="entry name" value="PGDYG_prot"/>
</dbReference>
<dbReference type="HOGENOM" id="CLU_119537_0_0_4"/>
<reference evidence="1" key="1">
    <citation type="submission" date="2010-04" db="EMBL/GenBank/DDBJ databases">
        <title>Complete sequence of Thiomonas intermedia K12.</title>
        <authorList>
            <consortium name="US DOE Joint Genome Institute"/>
            <person name="Lucas S."/>
            <person name="Copeland A."/>
            <person name="Lapidus A."/>
            <person name="Cheng J.-F."/>
            <person name="Bruce D."/>
            <person name="Goodwin L."/>
            <person name="Pitluck S."/>
            <person name="Davenport K."/>
            <person name="Detter J.C."/>
            <person name="Han C."/>
            <person name="Tapia R."/>
            <person name="Land M."/>
            <person name="Hauser L."/>
            <person name="Kyrpides N."/>
            <person name="Ovchinnikova G."/>
            <person name="Kerfeld C.A."/>
            <person name="Cannon G.C."/>
            <person name="Heinhorst S."/>
            <person name="Woyke T."/>
        </authorList>
    </citation>
    <scope>NUCLEOTIDE SEQUENCE [LARGE SCALE GENOMIC DNA]</scope>
    <source>
        <strain evidence="1">K12</strain>
    </source>
</reference>
<protein>
    <recommendedName>
        <fullName evidence="2">PGDYG protein</fullName>
    </recommendedName>
</protein>
<organism evidence="1">
    <name type="scientific">Thiomonas intermedia (strain K12)</name>
    <name type="common">Thiobacillus intermedius</name>
    <dbReference type="NCBI Taxonomy" id="75379"/>
    <lineage>
        <taxon>Bacteria</taxon>
        <taxon>Pseudomonadati</taxon>
        <taxon>Pseudomonadota</taxon>
        <taxon>Betaproteobacteria</taxon>
        <taxon>Burkholderiales</taxon>
        <taxon>Thiomonas</taxon>
    </lineage>
</organism>
<dbReference type="BioCyc" id="TINT75379:TINT_RS11840-MONOMER"/>
<accession>D5X4Q0</accession>
<proteinExistence type="predicted"/>
<dbReference type="AlphaFoldDB" id="D5X4Q0"/>
<gene>
    <name evidence="1" type="ordered locus">Tint_2365</name>
</gene>
<dbReference type="Pfam" id="PF14083">
    <property type="entry name" value="PGDYG"/>
    <property type="match status" value="1"/>
</dbReference>
<evidence type="ECO:0008006" key="2">
    <source>
        <dbReference type="Google" id="ProtNLM"/>
    </source>
</evidence>
<dbReference type="EMBL" id="CP002021">
    <property type="protein sequence ID" value="ADG31714.1"/>
    <property type="molecule type" value="Genomic_DNA"/>
</dbReference>
<name>D5X4Q0_THIK1</name>
<dbReference type="STRING" id="75379.Tint_2365"/>